<protein>
    <recommendedName>
        <fullName evidence="3">CENP-V/GFA domain-containing protein</fullName>
    </recommendedName>
</protein>
<proteinExistence type="predicted"/>
<keyword evidence="2" id="KW-1185">Reference proteome</keyword>
<dbReference type="RefSeq" id="WP_330197825.1">
    <property type="nucleotide sequence ID" value="NZ_JAZDRP010000001.1"/>
</dbReference>
<gene>
    <name evidence="1" type="ORF">V0U79_02205</name>
</gene>
<comment type="caution">
    <text evidence="1">The sequence shown here is derived from an EMBL/GenBank/DDBJ whole genome shotgun (WGS) entry which is preliminary data.</text>
</comment>
<reference evidence="1 2" key="1">
    <citation type="submission" date="2024-01" db="EMBL/GenBank/DDBJ databases">
        <title>Hyphobacterium bacterium isolated from marine sediment.</title>
        <authorList>
            <person name="Zhao S."/>
        </authorList>
    </citation>
    <scope>NUCLEOTIDE SEQUENCE [LARGE SCALE GENOMIC DNA]</scope>
    <source>
        <strain evidence="2">HN65</strain>
    </source>
</reference>
<evidence type="ECO:0008006" key="3">
    <source>
        <dbReference type="Google" id="ProtNLM"/>
    </source>
</evidence>
<evidence type="ECO:0000313" key="1">
    <source>
        <dbReference type="EMBL" id="MEE2525162.1"/>
    </source>
</evidence>
<organism evidence="1 2">
    <name type="scientific">Hyphobacterium lacteum</name>
    <dbReference type="NCBI Taxonomy" id="3116575"/>
    <lineage>
        <taxon>Bacteria</taxon>
        <taxon>Pseudomonadati</taxon>
        <taxon>Pseudomonadota</taxon>
        <taxon>Alphaproteobacteria</taxon>
        <taxon>Maricaulales</taxon>
        <taxon>Maricaulaceae</taxon>
        <taxon>Hyphobacterium</taxon>
    </lineage>
</organism>
<dbReference type="EMBL" id="JAZDRP010000001">
    <property type="protein sequence ID" value="MEE2525162.1"/>
    <property type="molecule type" value="Genomic_DNA"/>
</dbReference>
<accession>A0ABU7LMQ8</accession>
<dbReference type="Proteomes" id="UP001354971">
    <property type="component" value="Unassembled WGS sequence"/>
</dbReference>
<evidence type="ECO:0000313" key="2">
    <source>
        <dbReference type="Proteomes" id="UP001354971"/>
    </source>
</evidence>
<name>A0ABU7LMQ8_9PROT</name>
<sequence length="79" mass="8935">MDPQTAELTALVPQKTYMHGDRTLVFHRCSQCGITTHWSGVDPAIPNRMKINFTTADEAFPANLPVRHFDGADSWEYLD</sequence>